<dbReference type="GO" id="GO:0004557">
    <property type="term" value="F:alpha-galactosidase activity"/>
    <property type="evidence" value="ECO:0007669"/>
    <property type="project" value="UniProtKB-EC"/>
</dbReference>
<reference evidence="1" key="2">
    <citation type="submission" date="2021-04" db="EMBL/GenBank/DDBJ databases">
        <authorList>
            <person name="Gilroy R."/>
        </authorList>
    </citation>
    <scope>NUCLEOTIDE SEQUENCE</scope>
    <source>
        <strain evidence="1">Gambia11-129</strain>
    </source>
</reference>
<keyword evidence="1" id="KW-0378">Hydrolase</keyword>
<dbReference type="Gene3D" id="2.70.98.60">
    <property type="entry name" value="alpha-galactosidase from lactobacil brevis"/>
    <property type="match status" value="1"/>
</dbReference>
<dbReference type="InterPro" id="IPR017853">
    <property type="entry name" value="GH"/>
</dbReference>
<proteinExistence type="predicted"/>
<dbReference type="EMBL" id="DXHU01000019">
    <property type="protein sequence ID" value="HIV99066.1"/>
    <property type="molecule type" value="Genomic_DNA"/>
</dbReference>
<gene>
    <name evidence="1" type="ORF">IAB12_04755</name>
</gene>
<organism evidence="1 2">
    <name type="scientific">Candidatus Ornithospirochaeta avicola</name>
    <dbReference type="NCBI Taxonomy" id="2840896"/>
    <lineage>
        <taxon>Bacteria</taxon>
        <taxon>Pseudomonadati</taxon>
        <taxon>Spirochaetota</taxon>
        <taxon>Spirochaetia</taxon>
        <taxon>Spirochaetales</taxon>
        <taxon>Spirochaetaceae</taxon>
        <taxon>Spirochaetaceae incertae sedis</taxon>
        <taxon>Candidatus Ornithospirochaeta</taxon>
    </lineage>
</organism>
<dbReference type="InterPro" id="IPR013785">
    <property type="entry name" value="Aldolase_TIM"/>
</dbReference>
<sequence>MINVTKDCTFILSTRNYTYSFFRTDEGELKTLYAGKKADNESLKKTDRNNSYAEEINLPVIFDGSCRFSYTSHSLSAGIRRMRKYYYPQAVMADTESESLVIEGEIKEGIKAEIIYTVFPSLDAISKRMIINSSRKEHASLLVSSSFNIPASSFSYIDRNNEKKGSISESQTLAFESQIIRMHDDETSYIILPLYNQSISSIEKKERCMSVSASVFKSFELEGELELPETVLIFSKKGSEYDRIRSFMYNAMLRGRWKDGMRKLYANTPEGMKTDERTLALLIKKAKDLSFEGLCLSDYWYGSREEDCLSYGDWYINTSRFPSGLMENAERVHKAKLSFSLSLAFLKVSSDSASKAKRIGSLQDIRDEKTYDSLFSMISALIENASLEQMILDIRELDLSDLTEKARFDYFRALNSFLNDLSRKFISLEIVIRADYFSPVYIQSASAVMTENTDEIISTFPQAVLKSSSLSSALPLYSEDDILSLSNEECMKIRSINEEYLDKRALFQFGSLEIIKKDRDERITAVYNNDRTACLVTASSEKEKVHLLLPSISGERNYTITSFFSDEKTIKQADEIRRLSITLSKNEENEAYIIRSIEDN</sequence>
<protein>
    <submittedName>
        <fullName evidence="1">Alpha-galactosidase</fullName>
        <ecNumber evidence="1">3.2.1.22</ecNumber>
    </submittedName>
</protein>
<comment type="caution">
    <text evidence="1">The sequence shown here is derived from an EMBL/GenBank/DDBJ whole genome shotgun (WGS) entry which is preliminary data.</text>
</comment>
<name>A0A9D1PST4_9SPIO</name>
<dbReference type="SUPFAM" id="SSF51445">
    <property type="entry name" value="(Trans)glycosidases"/>
    <property type="match status" value="1"/>
</dbReference>
<evidence type="ECO:0000313" key="1">
    <source>
        <dbReference type="EMBL" id="HIV99066.1"/>
    </source>
</evidence>
<accession>A0A9D1PST4</accession>
<dbReference type="Pfam" id="PF02065">
    <property type="entry name" value="Melibiase"/>
    <property type="match status" value="1"/>
</dbReference>
<dbReference type="EC" id="3.2.1.22" evidence="1"/>
<dbReference type="AlphaFoldDB" id="A0A9D1PST4"/>
<reference evidence="1" key="1">
    <citation type="journal article" date="2021" name="PeerJ">
        <title>Extensive microbial diversity within the chicken gut microbiome revealed by metagenomics and culture.</title>
        <authorList>
            <person name="Gilroy R."/>
            <person name="Ravi A."/>
            <person name="Getino M."/>
            <person name="Pursley I."/>
            <person name="Horton D.L."/>
            <person name="Alikhan N.F."/>
            <person name="Baker D."/>
            <person name="Gharbi K."/>
            <person name="Hall N."/>
            <person name="Watson M."/>
            <person name="Adriaenssens E.M."/>
            <person name="Foster-Nyarko E."/>
            <person name="Jarju S."/>
            <person name="Secka A."/>
            <person name="Antonio M."/>
            <person name="Oren A."/>
            <person name="Chaudhuri R.R."/>
            <person name="La Ragione R."/>
            <person name="Hildebrand F."/>
            <person name="Pallen M.J."/>
        </authorList>
    </citation>
    <scope>NUCLEOTIDE SEQUENCE</scope>
    <source>
        <strain evidence="1">Gambia11-129</strain>
    </source>
</reference>
<dbReference type="Gene3D" id="3.20.20.70">
    <property type="entry name" value="Aldolase class I"/>
    <property type="match status" value="1"/>
</dbReference>
<evidence type="ECO:0000313" key="2">
    <source>
        <dbReference type="Proteomes" id="UP000823936"/>
    </source>
</evidence>
<keyword evidence="1" id="KW-0326">Glycosidase</keyword>
<dbReference type="Proteomes" id="UP000823936">
    <property type="component" value="Unassembled WGS sequence"/>
</dbReference>
<dbReference type="InterPro" id="IPR038417">
    <property type="entry name" value="Alpga-gal_N_sf"/>
</dbReference>